<dbReference type="Proteomes" id="UP000053593">
    <property type="component" value="Unassembled WGS sequence"/>
</dbReference>
<dbReference type="AlphaFoldDB" id="A0A0D0CJT1"/>
<reference evidence="1 2" key="1">
    <citation type="submission" date="2014-04" db="EMBL/GenBank/DDBJ databases">
        <title>Evolutionary Origins and Diversification of the Mycorrhizal Mutualists.</title>
        <authorList>
            <consortium name="DOE Joint Genome Institute"/>
            <consortium name="Mycorrhizal Genomics Consortium"/>
            <person name="Kohler A."/>
            <person name="Kuo A."/>
            <person name="Nagy L.G."/>
            <person name="Floudas D."/>
            <person name="Copeland A."/>
            <person name="Barry K.W."/>
            <person name="Cichocki N."/>
            <person name="Veneault-Fourrey C."/>
            <person name="LaButti K."/>
            <person name="Lindquist E.A."/>
            <person name="Lipzen A."/>
            <person name="Lundell T."/>
            <person name="Morin E."/>
            <person name="Murat C."/>
            <person name="Riley R."/>
            <person name="Ohm R."/>
            <person name="Sun H."/>
            <person name="Tunlid A."/>
            <person name="Henrissat B."/>
            <person name="Grigoriev I.V."/>
            <person name="Hibbett D.S."/>
            <person name="Martin F."/>
        </authorList>
    </citation>
    <scope>NUCLEOTIDE SEQUENCE [LARGE SCALE GENOMIC DNA]</scope>
    <source>
        <strain evidence="1 2">FD-317 M1</strain>
    </source>
</reference>
<dbReference type="EMBL" id="KN834807">
    <property type="protein sequence ID" value="KIK55298.1"/>
    <property type="molecule type" value="Genomic_DNA"/>
</dbReference>
<protein>
    <recommendedName>
        <fullName evidence="3">BAH domain-containing protein</fullName>
    </recommendedName>
</protein>
<sequence length="360" mass="41095">MDLSILTPDIPILPSGTVLQAIWDWIGPEGMIKSHKLTLPKQPDSGSKDTPSTITILPGDIVFVQTAKYVEVYKDNDLDMICCLWFAQVVLLCQNQHGHLVKIKWLYNFEDARQLLQSHWSNSMQTLEASTGKHELYLSDHSILETAVVMDEFYIFLLIDKASFSIFNENNIAQPWIQCKHWYTQGELETTRSSTQSYPGQMLHHYLHPQPLQCCKKGYNPETDSQVFCPDCSTWYHIDYLICGGSGEEEYGIGRELSDLSTVEASKCLLMICGERWLPTIERLGQNFLWEELAWLSVGSHGLFAGHLPEPKDKPVGRPRAGVEYWNGKVAKQVFETCTKIVFLLDQDQQWVCSKCLEII</sequence>
<evidence type="ECO:0008006" key="3">
    <source>
        <dbReference type="Google" id="ProtNLM"/>
    </source>
</evidence>
<organism evidence="1 2">
    <name type="scientific">Collybiopsis luxurians FD-317 M1</name>
    <dbReference type="NCBI Taxonomy" id="944289"/>
    <lineage>
        <taxon>Eukaryota</taxon>
        <taxon>Fungi</taxon>
        <taxon>Dikarya</taxon>
        <taxon>Basidiomycota</taxon>
        <taxon>Agaricomycotina</taxon>
        <taxon>Agaricomycetes</taxon>
        <taxon>Agaricomycetidae</taxon>
        <taxon>Agaricales</taxon>
        <taxon>Marasmiineae</taxon>
        <taxon>Omphalotaceae</taxon>
        <taxon>Collybiopsis</taxon>
        <taxon>Collybiopsis luxurians</taxon>
    </lineage>
</organism>
<dbReference type="HOGENOM" id="CLU_769573_0_0_1"/>
<proteinExistence type="predicted"/>
<evidence type="ECO:0000313" key="1">
    <source>
        <dbReference type="EMBL" id="KIK55298.1"/>
    </source>
</evidence>
<gene>
    <name evidence="1" type="ORF">GYMLUDRAFT_62588</name>
</gene>
<evidence type="ECO:0000313" key="2">
    <source>
        <dbReference type="Proteomes" id="UP000053593"/>
    </source>
</evidence>
<name>A0A0D0CJT1_9AGAR</name>
<keyword evidence="2" id="KW-1185">Reference proteome</keyword>
<accession>A0A0D0CJT1</accession>